<dbReference type="EMBL" id="HBUF01013869">
    <property type="protein sequence ID" value="CAG6609007.1"/>
    <property type="molecule type" value="Transcribed_RNA"/>
</dbReference>
<protein>
    <submittedName>
        <fullName evidence="1">Uncharacterized protein C19orf52</fullName>
    </submittedName>
</protein>
<dbReference type="EMBL" id="HBUF01681715">
    <property type="protein sequence ID" value="CAG6792453.1"/>
    <property type="molecule type" value="Transcribed_RNA"/>
</dbReference>
<dbReference type="EMBL" id="HBUF01013867">
    <property type="protein sequence ID" value="CAG6609005.1"/>
    <property type="molecule type" value="Transcribed_RNA"/>
</dbReference>
<dbReference type="GO" id="GO:0045039">
    <property type="term" value="P:protein insertion into mitochondrial inner membrane"/>
    <property type="evidence" value="ECO:0007669"/>
    <property type="project" value="TreeGrafter"/>
</dbReference>
<dbReference type="EMBL" id="HBUF01372677">
    <property type="protein sequence ID" value="CAG6726910.1"/>
    <property type="molecule type" value="Transcribed_RNA"/>
</dbReference>
<dbReference type="EMBL" id="HBUF01372680">
    <property type="protein sequence ID" value="CAG6726913.1"/>
    <property type="molecule type" value="Transcribed_RNA"/>
</dbReference>
<dbReference type="EMBL" id="HBUF01013868">
    <property type="protein sequence ID" value="CAG6609006.1"/>
    <property type="molecule type" value="Transcribed_RNA"/>
</dbReference>
<dbReference type="EMBL" id="HBUF01681713">
    <property type="protein sequence ID" value="CAG6792451.1"/>
    <property type="molecule type" value="Transcribed_RNA"/>
</dbReference>
<dbReference type="AlphaFoldDB" id="A0A8D9BVY4"/>
<dbReference type="EMBL" id="HBUF01323016">
    <property type="protein sequence ID" value="CAG6695367.1"/>
    <property type="molecule type" value="Transcribed_RNA"/>
</dbReference>
<name>A0A8D9BVY4_9HEMI</name>
<dbReference type="EMBL" id="HBUF01323011">
    <property type="protein sequence ID" value="CAG6695362.1"/>
    <property type="molecule type" value="Transcribed_RNA"/>
</dbReference>
<reference evidence="1" key="1">
    <citation type="submission" date="2021-05" db="EMBL/GenBank/DDBJ databases">
        <authorList>
            <person name="Alioto T."/>
            <person name="Alioto T."/>
            <person name="Gomez Garrido J."/>
        </authorList>
    </citation>
    <scope>NUCLEOTIDE SEQUENCE</scope>
</reference>
<dbReference type="EMBL" id="HBUF01323015">
    <property type="protein sequence ID" value="CAG6695366.1"/>
    <property type="molecule type" value="Transcribed_RNA"/>
</dbReference>
<dbReference type="EMBL" id="HBUF01323013">
    <property type="protein sequence ID" value="CAG6695364.1"/>
    <property type="molecule type" value="Transcribed_RNA"/>
</dbReference>
<organism evidence="1">
    <name type="scientific">Cacopsylla melanoneura</name>
    <dbReference type="NCBI Taxonomy" id="428564"/>
    <lineage>
        <taxon>Eukaryota</taxon>
        <taxon>Metazoa</taxon>
        <taxon>Ecdysozoa</taxon>
        <taxon>Arthropoda</taxon>
        <taxon>Hexapoda</taxon>
        <taxon>Insecta</taxon>
        <taxon>Pterygota</taxon>
        <taxon>Neoptera</taxon>
        <taxon>Paraneoptera</taxon>
        <taxon>Hemiptera</taxon>
        <taxon>Sternorrhyncha</taxon>
        <taxon>Psylloidea</taxon>
        <taxon>Psyllidae</taxon>
        <taxon>Psyllinae</taxon>
        <taxon>Cacopsylla</taxon>
    </lineage>
</organism>
<dbReference type="EMBL" id="HBUF01372679">
    <property type="protein sequence ID" value="CAG6726912.1"/>
    <property type="molecule type" value="Transcribed_RNA"/>
</dbReference>
<dbReference type="EMBL" id="HBUF01323012">
    <property type="protein sequence ID" value="CAG6695363.1"/>
    <property type="molecule type" value="Transcribed_RNA"/>
</dbReference>
<sequence length="219" mass="25618">MNPRSLFVYHKLIRARSRLQCYSTANITETVSKEIVSNTAAEPKKTMIGNWIQYWKNVYRDYKGVAVDCVSQMKTNPGKSSLKLAALGFLGYCAWVNPEEDNYFNELLVNHLRLVMVPDSIRSKSSGEYIQNLENLHSLNLLRHQSFGVFSIIYNDEYSQALEVYKKQCDYLHPSYLTFIKERIVDVGFLDHWYFLNKAMTDYDINPDEWVQKDEELKS</sequence>
<dbReference type="EMBL" id="HBUF01372678">
    <property type="protein sequence ID" value="CAG6726911.1"/>
    <property type="molecule type" value="Transcribed_RNA"/>
</dbReference>
<dbReference type="EMBL" id="HBUF01681714">
    <property type="protein sequence ID" value="CAG6792452.1"/>
    <property type="molecule type" value="Transcribed_RNA"/>
</dbReference>
<dbReference type="EMBL" id="HBUF01681718">
    <property type="protein sequence ID" value="CAG6792456.1"/>
    <property type="molecule type" value="Transcribed_RNA"/>
</dbReference>
<dbReference type="InterPro" id="IPR019322">
    <property type="entry name" value="TIMM29"/>
</dbReference>
<dbReference type="EMBL" id="HBUF01681717">
    <property type="protein sequence ID" value="CAG6792455.1"/>
    <property type="molecule type" value="Transcribed_RNA"/>
</dbReference>
<dbReference type="EMBL" id="HBUF01013870">
    <property type="protein sequence ID" value="CAG6609008.1"/>
    <property type="molecule type" value="Transcribed_RNA"/>
</dbReference>
<dbReference type="GO" id="GO:0042721">
    <property type="term" value="C:TIM22 mitochondrial import inner membrane insertion complex"/>
    <property type="evidence" value="ECO:0007669"/>
    <property type="project" value="InterPro"/>
</dbReference>
<accession>A0A8D9BVY4</accession>
<evidence type="ECO:0000313" key="1">
    <source>
        <dbReference type="EMBL" id="CAG6792454.1"/>
    </source>
</evidence>
<dbReference type="Pfam" id="PF10171">
    <property type="entry name" value="Tim29"/>
    <property type="match status" value="1"/>
</dbReference>
<dbReference type="PANTHER" id="PTHR21435:SF1">
    <property type="entry name" value="MITOCHONDRIAL IMPORT INNER MEMBRANE TRANSLOCASE SUBUNIT TIM29"/>
    <property type="match status" value="1"/>
</dbReference>
<dbReference type="EMBL" id="HBUF01323017">
    <property type="protein sequence ID" value="CAG6695368.1"/>
    <property type="molecule type" value="Transcribed_RNA"/>
</dbReference>
<dbReference type="EMBL" id="HBUF01681716">
    <property type="protein sequence ID" value="CAG6792454.1"/>
    <property type="molecule type" value="Transcribed_RNA"/>
</dbReference>
<dbReference type="EMBL" id="HBUF01323014">
    <property type="protein sequence ID" value="CAG6695365.1"/>
    <property type="molecule type" value="Transcribed_RNA"/>
</dbReference>
<dbReference type="PANTHER" id="PTHR21435">
    <property type="entry name" value="MITOCHONDRIAL IMPORT INNER MEMBRANE TRANSLOCASE SUBUNIT TIM29"/>
    <property type="match status" value="1"/>
</dbReference>
<proteinExistence type="predicted"/>